<dbReference type="EMBL" id="VCPD01000007">
    <property type="protein sequence ID" value="TMV04914.1"/>
    <property type="molecule type" value="Genomic_DNA"/>
</dbReference>
<comment type="caution">
    <text evidence="1">The sequence shown here is derived from an EMBL/GenBank/DDBJ whole genome shotgun (WGS) entry which is preliminary data.</text>
</comment>
<keyword evidence="2" id="KW-1185">Reference proteome</keyword>
<name>A0ABY2WTQ8_9RHOB</name>
<dbReference type="InterPro" id="IPR010626">
    <property type="entry name" value="DUF1217"/>
</dbReference>
<dbReference type="Proteomes" id="UP001193035">
    <property type="component" value="Unassembled WGS sequence"/>
</dbReference>
<dbReference type="Pfam" id="PF06748">
    <property type="entry name" value="DUF1217"/>
    <property type="match status" value="1"/>
</dbReference>
<gene>
    <name evidence="1" type="ORF">FGK63_17705</name>
</gene>
<dbReference type="InterPro" id="IPR023157">
    <property type="entry name" value="AGR-C-984p-like_sf"/>
</dbReference>
<evidence type="ECO:0000313" key="2">
    <source>
        <dbReference type="Proteomes" id="UP001193035"/>
    </source>
</evidence>
<dbReference type="SUPFAM" id="SSF158837">
    <property type="entry name" value="AGR C 984p-like"/>
    <property type="match status" value="1"/>
</dbReference>
<sequence>MSFQPVIPTGGLVGWRFLQRTHEIQLQTFSRTARHERDSRYFLDNIGKVKSAGDLVSDPRLLRVALGAFGLESDIRNTYFIRRILEDGTRAKDALSTRLSDKRYRDLASAFGFGPGELVRTGSPEQMQEIARKNLASRFEASVGETDQTMRIALYAQHALAGLARKEGSENTKWFELMSQPPLRSMMETALGLPKAFAQLDIDRQLEMFKDKLARLTGSPNLSQFSRPEALERLTTTYFARAQMAPFSAGNPAAQTALTLLQSIRPGRR</sequence>
<evidence type="ECO:0000313" key="1">
    <source>
        <dbReference type="EMBL" id="TMV04914.1"/>
    </source>
</evidence>
<proteinExistence type="predicted"/>
<dbReference type="RefSeq" id="WP_138844745.1">
    <property type="nucleotide sequence ID" value="NZ_VCPD01000007.1"/>
</dbReference>
<reference evidence="1 2" key="1">
    <citation type="submission" date="2019-05" db="EMBL/GenBank/DDBJ databases">
        <title>Ruegeria sp. nov., isolated from tidal flat.</title>
        <authorList>
            <person name="Kim W."/>
        </authorList>
    </citation>
    <scope>NUCLEOTIDE SEQUENCE [LARGE SCALE GENOMIC DNA]</scope>
    <source>
        <strain evidence="1 2">CAU 1488</strain>
    </source>
</reference>
<dbReference type="Gene3D" id="1.10.3700.10">
    <property type="entry name" value="AGR C 984p-like"/>
    <property type="match status" value="1"/>
</dbReference>
<protein>
    <submittedName>
        <fullName evidence="1">DUF1217 domain-containing protein</fullName>
    </submittedName>
</protein>
<accession>A0ABY2WTQ8</accession>
<organism evidence="1 2">
    <name type="scientific">Ruegeria sediminis</name>
    <dbReference type="NCBI Taxonomy" id="2583820"/>
    <lineage>
        <taxon>Bacteria</taxon>
        <taxon>Pseudomonadati</taxon>
        <taxon>Pseudomonadota</taxon>
        <taxon>Alphaproteobacteria</taxon>
        <taxon>Rhodobacterales</taxon>
        <taxon>Roseobacteraceae</taxon>
        <taxon>Ruegeria</taxon>
    </lineage>
</organism>